<protein>
    <submittedName>
        <fullName evidence="1">Uncharacterized protein</fullName>
    </submittedName>
</protein>
<reference evidence="1 2" key="1">
    <citation type="submission" date="2016-11" db="EMBL/GenBank/DDBJ databases">
        <title>Draft Genome Sequences of Nine Cyanobacterial Strains from Diverse Habitats.</title>
        <authorList>
            <person name="Zhu T."/>
            <person name="Hou S."/>
            <person name="Lu X."/>
            <person name="Hess W.R."/>
        </authorList>
    </citation>
    <scope>NUCLEOTIDE SEQUENCE [LARGE SCALE GENOMIC DNA]</scope>
    <source>
        <strain evidence="1 2">5.2 s.c.1</strain>
    </source>
</reference>
<dbReference type="EMBL" id="MRCC01000002">
    <property type="protein sequence ID" value="OKH28787.1"/>
    <property type="molecule type" value="Genomic_DNA"/>
</dbReference>
<evidence type="ECO:0000313" key="1">
    <source>
        <dbReference type="EMBL" id="OKH28787.1"/>
    </source>
</evidence>
<dbReference type="RefSeq" id="WP_073547942.1">
    <property type="nucleotide sequence ID" value="NZ_CAWMVK010000012.1"/>
</dbReference>
<organism evidence="1 2">
    <name type="scientific">Chroogloeocystis siderophila 5.2 s.c.1</name>
    <dbReference type="NCBI Taxonomy" id="247279"/>
    <lineage>
        <taxon>Bacteria</taxon>
        <taxon>Bacillati</taxon>
        <taxon>Cyanobacteriota</taxon>
        <taxon>Cyanophyceae</taxon>
        <taxon>Oscillatoriophycideae</taxon>
        <taxon>Chroococcales</taxon>
        <taxon>Chroococcaceae</taxon>
        <taxon>Chroogloeocystis</taxon>
    </lineage>
</organism>
<name>A0A1U7HYT4_9CHRO</name>
<dbReference type="Proteomes" id="UP000185984">
    <property type="component" value="Unassembled WGS sequence"/>
</dbReference>
<comment type="caution">
    <text evidence="1">The sequence shown here is derived from an EMBL/GenBank/DDBJ whole genome shotgun (WGS) entry which is preliminary data.</text>
</comment>
<evidence type="ECO:0000313" key="2">
    <source>
        <dbReference type="Proteomes" id="UP000185984"/>
    </source>
</evidence>
<dbReference type="AlphaFoldDB" id="A0A1U7HYT4"/>
<accession>A0A1U7HYT4</accession>
<sequence>MNLKFYLEDLLGRNVDLVENETLHPSLRSHVESEGVAVLALCVDCELPNPKGELIEIATLPTVFRRHIGKSQQGTALHRWNGF</sequence>
<keyword evidence="2" id="KW-1185">Reference proteome</keyword>
<proteinExistence type="predicted"/>
<gene>
    <name evidence="1" type="ORF">NIES1031_02495</name>
</gene>